<dbReference type="Pfam" id="PF04313">
    <property type="entry name" value="HSDR_N"/>
    <property type="match status" value="1"/>
</dbReference>
<dbReference type="Proteomes" id="UP001277761">
    <property type="component" value="Unassembled WGS sequence"/>
</dbReference>
<reference evidence="3 4" key="1">
    <citation type="submission" date="2023-11" db="EMBL/GenBank/DDBJ databases">
        <authorList>
            <person name="Xu M."/>
            <person name="Jiang T."/>
        </authorList>
    </citation>
    <scope>NUCLEOTIDE SEQUENCE [LARGE SCALE GENOMIC DNA]</scope>
    <source>
        <strain evidence="3 4">SD</strain>
    </source>
</reference>
<feature type="region of interest" description="Disordered" evidence="1">
    <location>
        <begin position="135"/>
        <end position="191"/>
    </location>
</feature>
<accession>A0ABU4VFC9</accession>
<dbReference type="PANTHER" id="PTHR47396">
    <property type="entry name" value="TYPE I RESTRICTION ENZYME ECOKI R PROTEIN"/>
    <property type="match status" value="1"/>
</dbReference>
<dbReference type="PANTHER" id="PTHR47396:SF1">
    <property type="entry name" value="ATP-DEPENDENT HELICASE IRC3-RELATED"/>
    <property type="match status" value="1"/>
</dbReference>
<dbReference type="InterPro" id="IPR025285">
    <property type="entry name" value="DUF4145"/>
</dbReference>
<dbReference type="Pfam" id="PF08463">
    <property type="entry name" value="EcoEI_R_C"/>
    <property type="match status" value="1"/>
</dbReference>
<comment type="caution">
    <text evidence="3">The sequence shown here is derived from an EMBL/GenBank/DDBJ whole genome shotgun (WGS) entry which is preliminary data.</text>
</comment>
<protein>
    <submittedName>
        <fullName evidence="3">DEAD/DEAH box helicase family protein</fullName>
    </submittedName>
</protein>
<dbReference type="RefSeq" id="WP_319952648.1">
    <property type="nucleotide sequence ID" value="NZ_JAXAVX010000001.1"/>
</dbReference>
<dbReference type="SMART" id="SM00487">
    <property type="entry name" value="DEXDc"/>
    <property type="match status" value="1"/>
</dbReference>
<keyword evidence="3" id="KW-0347">Helicase</keyword>
<dbReference type="CDD" id="cd18799">
    <property type="entry name" value="SF2_C_EcoAI-like"/>
    <property type="match status" value="1"/>
</dbReference>
<keyword evidence="4" id="KW-1185">Reference proteome</keyword>
<feature type="domain" description="Helicase ATP-binding" evidence="2">
    <location>
        <begin position="376"/>
        <end position="534"/>
    </location>
</feature>
<dbReference type="InterPro" id="IPR006935">
    <property type="entry name" value="Helicase/UvrB_N"/>
</dbReference>
<dbReference type="PROSITE" id="PS51192">
    <property type="entry name" value="HELICASE_ATP_BIND_1"/>
    <property type="match status" value="1"/>
</dbReference>
<dbReference type="InterPro" id="IPR014001">
    <property type="entry name" value="Helicase_ATP-bd"/>
</dbReference>
<keyword evidence="3" id="KW-0067">ATP-binding</keyword>
<dbReference type="Gene3D" id="3.90.1570.30">
    <property type="match status" value="1"/>
</dbReference>
<dbReference type="Pfam" id="PF04851">
    <property type="entry name" value="ResIII"/>
    <property type="match status" value="1"/>
</dbReference>
<proteinExistence type="predicted"/>
<dbReference type="InterPro" id="IPR013670">
    <property type="entry name" value="EcoEI_R_C_dom"/>
</dbReference>
<evidence type="ECO:0000313" key="3">
    <source>
        <dbReference type="EMBL" id="MDX8150502.1"/>
    </source>
</evidence>
<feature type="compositionally biased region" description="Basic and acidic residues" evidence="1">
    <location>
        <begin position="160"/>
        <end position="185"/>
    </location>
</feature>
<dbReference type="InterPro" id="IPR007409">
    <property type="entry name" value="Restrct_endonuc_type1_HsdR_N"/>
</dbReference>
<dbReference type="Gene3D" id="3.40.50.300">
    <property type="entry name" value="P-loop containing nucleotide triphosphate hydrolases"/>
    <property type="match status" value="2"/>
</dbReference>
<keyword evidence="3" id="KW-0378">Hydrolase</keyword>
<evidence type="ECO:0000313" key="4">
    <source>
        <dbReference type="Proteomes" id="UP001277761"/>
    </source>
</evidence>
<dbReference type="InterPro" id="IPR027417">
    <property type="entry name" value="P-loop_NTPase"/>
</dbReference>
<dbReference type="SUPFAM" id="SSF52540">
    <property type="entry name" value="P-loop containing nucleoside triphosphate hydrolases"/>
    <property type="match status" value="2"/>
</dbReference>
<dbReference type="CDD" id="cd18032">
    <property type="entry name" value="DEXHc_RE_I_III_res"/>
    <property type="match status" value="1"/>
</dbReference>
<dbReference type="InterPro" id="IPR050742">
    <property type="entry name" value="Helicase_Restrict-Modif_Enz"/>
</dbReference>
<organism evidence="3 4">
    <name type="scientific">Patulibacter brassicae</name>
    <dbReference type="NCBI Taxonomy" id="1705717"/>
    <lineage>
        <taxon>Bacteria</taxon>
        <taxon>Bacillati</taxon>
        <taxon>Actinomycetota</taxon>
        <taxon>Thermoleophilia</taxon>
        <taxon>Solirubrobacterales</taxon>
        <taxon>Patulibacteraceae</taxon>
        <taxon>Patulibacter</taxon>
    </lineage>
</organism>
<dbReference type="Pfam" id="PF13643">
    <property type="entry name" value="DUF4145"/>
    <property type="match status" value="1"/>
</dbReference>
<evidence type="ECO:0000259" key="2">
    <source>
        <dbReference type="PROSITE" id="PS51192"/>
    </source>
</evidence>
<feature type="compositionally biased region" description="Basic and acidic residues" evidence="1">
    <location>
        <begin position="135"/>
        <end position="146"/>
    </location>
</feature>
<evidence type="ECO:0000256" key="1">
    <source>
        <dbReference type="SAM" id="MobiDB-lite"/>
    </source>
</evidence>
<gene>
    <name evidence="3" type="ORF">SK069_02760</name>
</gene>
<keyword evidence="3" id="KW-0547">Nucleotide-binding</keyword>
<dbReference type="GO" id="GO:0004386">
    <property type="term" value="F:helicase activity"/>
    <property type="evidence" value="ECO:0007669"/>
    <property type="project" value="UniProtKB-KW"/>
</dbReference>
<dbReference type="EMBL" id="JAXAVX010000001">
    <property type="protein sequence ID" value="MDX8150502.1"/>
    <property type="molecule type" value="Genomic_DNA"/>
</dbReference>
<sequence length="1141" mass="127944">MNTPVRRPPSNFAFLKDGWPELTLEAAKAERNAAIDPRAACFYARRAIELTVQWLYDADRSLQRPYKRDLAAMLFEPTFQNAVDERVRVKMDLLRKQGNSAVHDRRAVAADSALAAVRELFHVLHWLARTYARDPAHRPPDGHRFDPAAVPRPPTAEQRQASREELQRRLGEQARRDAELERTRSENGALQQELERLRAEVADAKRLAAAAPDTHDYDEQQTRDHYIDLLLREAGWALADPRDVEFPVDGMPNGQGRGFVDYVLWGDDGLPLALVEAKRTRRNPQEGQQQARLYADALEQRFGRRPVIFYSNGYETWLWDDARHPPRRVEGFYTRGELEHLQQRGSSALPLADAAIDTTIVERHYQQRAIRRITESFEQDGRRKALVVMATGAGKTRTVIALTKLLMDAGWVKRALFLADRIALVNQAVGAFKTHLPSVPTVNLVTEKHAEGRVYVSTYPTMLGLLDDADADGHRRFGPGHFDLVVIDEAHRSVYRKYRSIFTYFDALLVGLTATPRDEVDRDTYGLFDLEPGVPTDAYGLDDAVREGFLVPARAIDVPLKFPRSGVRYDQLTAEEQEAWEEEDWGDGGAPDTVPPQAVNRWLFNADTVDKVLQVLMERGRKVAGGDRLGKTIVFATNEAHARFIAERFDVNWPAYKGAFARVITYRTEYAQSLIDAFSVTDADPQIAVSVDMLDTGIDVPDVVNLVFFKEVRSKTKFWQMLGRGTRLRPDLYGAGDDKQDFLVVDVCRNVEYFSQDLPPDAGPVAPSLRARVFELRVELALALDRDRDDDGTTSTAGLRRDTVALLREQIAGMDVDTVQVRPHRRLVERYAAADAWTGSLDPEQGRELVASLSELPTSVADDGEGARRLDLLILRLQLGRLRPEVDTDRARRTVQDIAEGLLRQLAIPAIRERQHLLEELAGDEWWVDVTLPMLERARRRVRGIVHLLEKGTRRIVYTDFADELGAITDVEVPGIGAPATDFERFREKARVYLRTHLDHVAVAKLHRNRPLTPVDLDELERVLQEAGGAPEQIAAAGNGHLGLGGFVRSLVGLDRAAATEALSTFVVGRTLTAAQHDFLDHVVAHLTVNGTMTAAALYGPPFTGVAPNGPEWLFADPEVDALLDTLRRVSDNTMPQPDAA</sequence>
<name>A0ABU4VFC9_9ACTN</name>